<comment type="caution">
    <text evidence="2">The sequence shown here is derived from an EMBL/GenBank/DDBJ whole genome shotgun (WGS) entry which is preliminary data.</text>
</comment>
<dbReference type="AlphaFoldDB" id="A0AAW2HX06"/>
<protein>
    <submittedName>
        <fullName evidence="2">Uncharacterized protein</fullName>
    </submittedName>
</protein>
<proteinExistence type="predicted"/>
<feature type="compositionally biased region" description="Basic and acidic residues" evidence="1">
    <location>
        <begin position="72"/>
        <end position="85"/>
    </location>
</feature>
<feature type="compositionally biased region" description="Polar residues" evidence="1">
    <location>
        <begin position="86"/>
        <end position="104"/>
    </location>
</feature>
<organism evidence="2">
    <name type="scientific">Menopon gallinae</name>
    <name type="common">poultry shaft louse</name>
    <dbReference type="NCBI Taxonomy" id="328185"/>
    <lineage>
        <taxon>Eukaryota</taxon>
        <taxon>Metazoa</taxon>
        <taxon>Ecdysozoa</taxon>
        <taxon>Arthropoda</taxon>
        <taxon>Hexapoda</taxon>
        <taxon>Insecta</taxon>
        <taxon>Pterygota</taxon>
        <taxon>Neoptera</taxon>
        <taxon>Paraneoptera</taxon>
        <taxon>Psocodea</taxon>
        <taxon>Troctomorpha</taxon>
        <taxon>Phthiraptera</taxon>
        <taxon>Amblycera</taxon>
        <taxon>Menoponidae</taxon>
        <taxon>Menopon</taxon>
    </lineage>
</organism>
<dbReference type="EMBL" id="JARGDH010000003">
    <property type="protein sequence ID" value="KAL0274076.1"/>
    <property type="molecule type" value="Genomic_DNA"/>
</dbReference>
<accession>A0AAW2HX06</accession>
<sequence length="131" mass="14311">MSVAAFFSAIHFEKSDFLAGAVQAPAADRPEDPSSSAVPVTSAARGDRLPDSLRSLWVTPTRRPSSSGLRESSPHIHKEFLRIQHDSSSPISTGSPHNLQQMCPDSSRDVGSPRKQQQRHQGRQQYHGNGI</sequence>
<evidence type="ECO:0000256" key="1">
    <source>
        <dbReference type="SAM" id="MobiDB-lite"/>
    </source>
</evidence>
<name>A0AAW2HX06_9NEOP</name>
<evidence type="ECO:0000313" key="2">
    <source>
        <dbReference type="EMBL" id="KAL0274076.1"/>
    </source>
</evidence>
<feature type="region of interest" description="Disordered" evidence="1">
    <location>
        <begin position="23"/>
        <end position="131"/>
    </location>
</feature>
<reference evidence="2" key="1">
    <citation type="journal article" date="2024" name="Gigascience">
        <title>Chromosome-level genome of the poultry shaft louse Menopon gallinae provides insight into the host-switching and adaptive evolution of parasitic lice.</title>
        <authorList>
            <person name="Xu Y."/>
            <person name="Ma L."/>
            <person name="Liu S."/>
            <person name="Liang Y."/>
            <person name="Liu Q."/>
            <person name="He Z."/>
            <person name="Tian L."/>
            <person name="Duan Y."/>
            <person name="Cai W."/>
            <person name="Li H."/>
            <person name="Song F."/>
        </authorList>
    </citation>
    <scope>NUCLEOTIDE SEQUENCE</scope>
    <source>
        <strain evidence="2">Cailab_2023a</strain>
    </source>
</reference>
<gene>
    <name evidence="2" type="ORF">PYX00_006591</name>
</gene>
<feature type="compositionally biased region" description="Low complexity" evidence="1">
    <location>
        <begin position="33"/>
        <end position="44"/>
    </location>
</feature>